<feature type="chain" id="PRO_5010700938" description="LysM domain-containing protein" evidence="1">
    <location>
        <begin position="29"/>
        <end position="148"/>
    </location>
</feature>
<proteinExistence type="predicted"/>
<gene>
    <name evidence="3" type="ORF">B5M06_08705</name>
</gene>
<dbReference type="OrthoDB" id="9813091at2"/>
<dbReference type="EMBL" id="CP020121">
    <property type="protein sequence ID" value="AQZ98321.1"/>
    <property type="molecule type" value="Genomic_DNA"/>
</dbReference>
<accession>A0A1V0BEN6</accession>
<feature type="domain" description="LysM" evidence="2">
    <location>
        <begin position="38"/>
        <end position="85"/>
    </location>
</feature>
<dbReference type="GeneID" id="83039399"/>
<dbReference type="KEGG" id="cke:B5M06_08705"/>
<name>A0A1V0BEN6_9BURK</name>
<feature type="signal peptide" evidence="1">
    <location>
        <begin position="1"/>
        <end position="28"/>
    </location>
</feature>
<evidence type="ECO:0000256" key="1">
    <source>
        <dbReference type="SAM" id="SignalP"/>
    </source>
</evidence>
<dbReference type="InterPro" id="IPR018392">
    <property type="entry name" value="LysM"/>
</dbReference>
<dbReference type="Pfam" id="PF01476">
    <property type="entry name" value="LysM"/>
    <property type="match status" value="1"/>
</dbReference>
<dbReference type="SUPFAM" id="SSF54106">
    <property type="entry name" value="LysM domain"/>
    <property type="match status" value="1"/>
</dbReference>
<dbReference type="CDD" id="cd00118">
    <property type="entry name" value="LysM"/>
    <property type="match status" value="1"/>
</dbReference>
<protein>
    <recommendedName>
        <fullName evidence="2">LysM domain-containing protein</fullName>
    </recommendedName>
</protein>
<evidence type="ECO:0000313" key="4">
    <source>
        <dbReference type="Proteomes" id="UP000242792"/>
    </source>
</evidence>
<dbReference type="Gene3D" id="3.10.350.10">
    <property type="entry name" value="LysM domain"/>
    <property type="match status" value="1"/>
</dbReference>
<dbReference type="Proteomes" id="UP000242792">
    <property type="component" value="Chromosome"/>
</dbReference>
<organism evidence="3 4">
    <name type="scientific">Comamonas kerstersii</name>
    <dbReference type="NCBI Taxonomy" id="225992"/>
    <lineage>
        <taxon>Bacteria</taxon>
        <taxon>Pseudomonadati</taxon>
        <taxon>Pseudomonadota</taxon>
        <taxon>Betaproteobacteria</taxon>
        <taxon>Burkholderiales</taxon>
        <taxon>Comamonadaceae</taxon>
        <taxon>Comamonas</taxon>
    </lineage>
</organism>
<sequence>MFPRTAFCIPALPCAVALCSTLVLPAAAQQTSQPQQVIAHRIVTGDTLTQIAQRYLGDATLWQALQSHNKVGSPYRLQPGSMLEVPMWLMRKATASVDFVQGSAQLRNRSTAAPQPPCLCSLACRSRKVTSCSSRPMHSSPSSWPTAA</sequence>
<reference evidence="3 4" key="1">
    <citation type="submission" date="2017-03" db="EMBL/GenBank/DDBJ databases">
        <title>Rapid Whole Genome Sequencing of Comamonas kerstersii Causing Continuous ambulatory Peritoneal Dialysis-Associated Peritonitis.</title>
        <authorList>
            <person name="Zheng B."/>
        </authorList>
    </citation>
    <scope>NUCLEOTIDE SEQUENCE [LARGE SCALE GENOMIC DNA]</scope>
    <source>
        <strain evidence="3 4">8943</strain>
    </source>
</reference>
<evidence type="ECO:0000259" key="2">
    <source>
        <dbReference type="PROSITE" id="PS51782"/>
    </source>
</evidence>
<dbReference type="InterPro" id="IPR036779">
    <property type="entry name" value="LysM_dom_sf"/>
</dbReference>
<dbReference type="RefSeq" id="WP_054065077.1">
    <property type="nucleotide sequence ID" value="NZ_CP020121.1"/>
</dbReference>
<evidence type="ECO:0000313" key="3">
    <source>
        <dbReference type="EMBL" id="AQZ98321.1"/>
    </source>
</evidence>
<dbReference type="PROSITE" id="PS51782">
    <property type="entry name" value="LYSM"/>
    <property type="match status" value="1"/>
</dbReference>
<dbReference type="SMART" id="SM00257">
    <property type="entry name" value="LysM"/>
    <property type="match status" value="1"/>
</dbReference>
<dbReference type="AlphaFoldDB" id="A0A1V0BEN6"/>
<keyword evidence="1" id="KW-0732">Signal</keyword>